<name>A0A4Q1CD73_9BACT</name>
<dbReference type="SUPFAM" id="SSF51735">
    <property type="entry name" value="NAD(P)-binding Rossmann-fold domains"/>
    <property type="match status" value="1"/>
</dbReference>
<comment type="caution">
    <text evidence="3">The sequence shown here is derived from an EMBL/GenBank/DDBJ whole genome shotgun (WGS) entry which is preliminary data.</text>
</comment>
<dbReference type="AlphaFoldDB" id="A0A4Q1CD73"/>
<dbReference type="Gene3D" id="3.40.50.720">
    <property type="entry name" value="NAD(P)-binding Rossmann-like Domain"/>
    <property type="match status" value="1"/>
</dbReference>
<keyword evidence="4" id="KW-1185">Reference proteome</keyword>
<evidence type="ECO:0000313" key="4">
    <source>
        <dbReference type="Proteomes" id="UP000290204"/>
    </source>
</evidence>
<dbReference type="InterPro" id="IPR036291">
    <property type="entry name" value="NAD(P)-bd_dom_sf"/>
</dbReference>
<dbReference type="RefSeq" id="WP_129132962.1">
    <property type="nucleotide sequence ID" value="NZ_SDHW01000011.1"/>
</dbReference>
<dbReference type="Proteomes" id="UP000290204">
    <property type="component" value="Unassembled WGS sequence"/>
</dbReference>
<gene>
    <name evidence="3" type="ORF">ESA94_21150</name>
</gene>
<sequence>MKKLRFLLVGCGAIGERHAKLAAEKGELVAVCDVDERKVKAFSKNYSCFGYTSLNDMLRQVIADALIVCTPNGLHAEHSIAGLSNQLHVLCEKPMAIASADGKRMIKAAVKANRHLLIVKQNRFNPPVVAVKQLLQTNKLGKVYSIQLNCSWNRGAKYYQQSNWRGTKILDGGVLFTQFSHFIDLLYWFFGGIQQTKGFTANVAHTDLIEIDDTGVFSFITEAGVPGSLHYSTNSKNKNYEGSITILAEKATIKIGGPYLNTLEYQEPVMIDVKKLTTGNGSNKYKGYEGSMNNHAKVYDAFLKVIAGKQQHYVTGEEGLQSVKMIEQFYKASR</sequence>
<feature type="domain" description="Gfo/Idh/MocA-like oxidoreductase N-terminal" evidence="1">
    <location>
        <begin position="4"/>
        <end position="116"/>
    </location>
</feature>
<proteinExistence type="predicted"/>
<dbReference type="Gene3D" id="3.30.360.10">
    <property type="entry name" value="Dihydrodipicolinate Reductase, domain 2"/>
    <property type="match status" value="1"/>
</dbReference>
<dbReference type="Pfam" id="PF22725">
    <property type="entry name" value="GFO_IDH_MocA_C3"/>
    <property type="match status" value="1"/>
</dbReference>
<dbReference type="PANTHER" id="PTHR43249">
    <property type="entry name" value="UDP-N-ACETYL-2-AMINO-2-DEOXY-D-GLUCURONATE OXIDASE"/>
    <property type="match status" value="1"/>
</dbReference>
<reference evidence="3 4" key="1">
    <citation type="submission" date="2019-01" db="EMBL/GenBank/DDBJ databases">
        <title>Lacibacter sp. strain TTM-7.</title>
        <authorList>
            <person name="Chen W.-M."/>
        </authorList>
    </citation>
    <scope>NUCLEOTIDE SEQUENCE [LARGE SCALE GENOMIC DNA]</scope>
    <source>
        <strain evidence="3 4">TTM-7</strain>
    </source>
</reference>
<dbReference type="OrthoDB" id="9815825at2"/>
<organism evidence="3 4">
    <name type="scientific">Lacibacter luteus</name>
    <dbReference type="NCBI Taxonomy" id="2508719"/>
    <lineage>
        <taxon>Bacteria</taxon>
        <taxon>Pseudomonadati</taxon>
        <taxon>Bacteroidota</taxon>
        <taxon>Chitinophagia</taxon>
        <taxon>Chitinophagales</taxon>
        <taxon>Chitinophagaceae</taxon>
        <taxon>Lacibacter</taxon>
    </lineage>
</organism>
<protein>
    <submittedName>
        <fullName evidence="3">Gfo/Idh/MocA family oxidoreductase</fullName>
    </submittedName>
</protein>
<evidence type="ECO:0000259" key="2">
    <source>
        <dbReference type="Pfam" id="PF22725"/>
    </source>
</evidence>
<dbReference type="InterPro" id="IPR052515">
    <property type="entry name" value="Gfo/Idh/MocA_Oxidoreductase"/>
</dbReference>
<evidence type="ECO:0000259" key="1">
    <source>
        <dbReference type="Pfam" id="PF01408"/>
    </source>
</evidence>
<dbReference type="Pfam" id="PF01408">
    <property type="entry name" value="GFO_IDH_MocA"/>
    <property type="match status" value="1"/>
</dbReference>
<evidence type="ECO:0000313" key="3">
    <source>
        <dbReference type="EMBL" id="RXK57442.1"/>
    </source>
</evidence>
<dbReference type="InterPro" id="IPR055170">
    <property type="entry name" value="GFO_IDH_MocA-like_dom"/>
</dbReference>
<accession>A0A4Q1CD73</accession>
<dbReference type="InterPro" id="IPR000683">
    <property type="entry name" value="Gfo/Idh/MocA-like_OxRdtase_N"/>
</dbReference>
<dbReference type="SUPFAM" id="SSF55347">
    <property type="entry name" value="Glyceraldehyde-3-phosphate dehydrogenase-like, C-terminal domain"/>
    <property type="match status" value="1"/>
</dbReference>
<dbReference type="EMBL" id="SDHW01000011">
    <property type="protein sequence ID" value="RXK57442.1"/>
    <property type="molecule type" value="Genomic_DNA"/>
</dbReference>
<dbReference type="PANTHER" id="PTHR43249:SF1">
    <property type="entry name" value="D-GLUCOSIDE 3-DEHYDROGENASE"/>
    <property type="match status" value="1"/>
</dbReference>
<feature type="domain" description="GFO/IDH/MocA-like oxidoreductase" evidence="2">
    <location>
        <begin position="129"/>
        <end position="253"/>
    </location>
</feature>
<dbReference type="GO" id="GO:0000166">
    <property type="term" value="F:nucleotide binding"/>
    <property type="evidence" value="ECO:0007669"/>
    <property type="project" value="InterPro"/>
</dbReference>